<keyword evidence="2" id="KW-0456">Lyase</keyword>
<dbReference type="GO" id="GO:0016829">
    <property type="term" value="F:lyase activity"/>
    <property type="evidence" value="ECO:0007669"/>
    <property type="project" value="UniProtKB-KW"/>
</dbReference>
<name>A0A517RH88_9PLAN</name>
<evidence type="ECO:0000313" key="2">
    <source>
        <dbReference type="EMBL" id="QDT43244.1"/>
    </source>
</evidence>
<dbReference type="RefSeq" id="WP_197999960.1">
    <property type="nucleotide sequence ID" value="NZ_CP036269.1"/>
</dbReference>
<dbReference type="Pfam" id="PF13646">
    <property type="entry name" value="HEAT_2"/>
    <property type="match status" value="3"/>
</dbReference>
<dbReference type="PANTHER" id="PTHR12697">
    <property type="entry name" value="PBS LYASE HEAT-LIKE PROTEIN"/>
    <property type="match status" value="1"/>
</dbReference>
<dbReference type="PANTHER" id="PTHR12697:SF5">
    <property type="entry name" value="DEOXYHYPUSINE HYDROXYLASE"/>
    <property type="match status" value="1"/>
</dbReference>
<dbReference type="Gene3D" id="1.25.10.10">
    <property type="entry name" value="Leucine-rich Repeat Variant"/>
    <property type="match status" value="3"/>
</dbReference>
<evidence type="ECO:0000313" key="3">
    <source>
        <dbReference type="Proteomes" id="UP000317171"/>
    </source>
</evidence>
<dbReference type="AlphaFoldDB" id="A0A517RH88"/>
<dbReference type="KEGG" id="gaz:Pan241w_33440"/>
<dbReference type="SUPFAM" id="SSF48371">
    <property type="entry name" value="ARM repeat"/>
    <property type="match status" value="2"/>
</dbReference>
<dbReference type="InterPro" id="IPR004155">
    <property type="entry name" value="PBS_lyase_HEAT"/>
</dbReference>
<proteinExistence type="predicted"/>
<evidence type="ECO:0000256" key="1">
    <source>
        <dbReference type="SAM" id="MobiDB-lite"/>
    </source>
</evidence>
<dbReference type="Proteomes" id="UP000317171">
    <property type="component" value="Chromosome"/>
</dbReference>
<protein>
    <submittedName>
        <fullName evidence="2">Putative lyase</fullName>
    </submittedName>
</protein>
<dbReference type="EMBL" id="CP036269">
    <property type="protein sequence ID" value="QDT43244.1"/>
    <property type="molecule type" value="Genomic_DNA"/>
</dbReference>
<dbReference type="InterPro" id="IPR016024">
    <property type="entry name" value="ARM-type_fold"/>
</dbReference>
<organism evidence="2 3">
    <name type="scientific">Gimesia alba</name>
    <dbReference type="NCBI Taxonomy" id="2527973"/>
    <lineage>
        <taxon>Bacteria</taxon>
        <taxon>Pseudomonadati</taxon>
        <taxon>Planctomycetota</taxon>
        <taxon>Planctomycetia</taxon>
        <taxon>Planctomycetales</taxon>
        <taxon>Planctomycetaceae</taxon>
        <taxon>Gimesia</taxon>
    </lineage>
</organism>
<sequence>MPIPFKEKKTPAVSEELKGLQIYLSKDLWSRNDHWSAFEEWKTLQTHAETNRTAPLDIHRWVFGTLEPGKFLSESEKTELPSVATKAPEVTDSKDSTKQNQPKDPPPTTEKQTVETPLPKQESWSFNTLQEFFIRTDSQTADSDSRQYSEKISKLKQLSAQDSIAGWNATILWATISPQSATETIPTLEKIVFEHPTSDPSKKKTPQNQQHKQPIDFFSFQETEKPVPDKSKPKLTALSPAMKHAAINGLSLVLSQADAIPLDTKHRLTQALQRPDISMELRNELYCGLARFISPANIPTLEQSLDVGDNKRRLPKTLRRTAMDACIIHGLWFYADLNQFSTAGRSQQESREYEASVWPENITQVRWDSDSRMRTNFGYWAAVVRHPDAEAILISQLKDADHLVQNQAIEHLGLLGTDTALQQLEEQAKRPQESARISAAIGLTPWGAPYLAPLSKDASASVRLAAAKGLGQSPSPEAALLLRSLLNDRSTNVQNAVIDSISQWPDELAIPLLLEGIQESVYKTRRKSILQLTNRTGTSGSISIEAPKADRIAAVRELIQSQQLPAGLWNQLLQTGLQKSGEVNQTRVAEIQAYFQKLINQPKESSQYQIAFQELANISHDELGILEKLILETSIELPDQIYTDLLPELHSNYAALNQLKSAHVTDRRKGAQQLLLNSQNVSLSPVVIKRLRKLLTHEQDRLVWRIVMSAISKDNYDESAQLALLAVNHNWSDIRILGCEYFGRHGLPQFAIWLLPLLDDKNESVQLAAIKAIGHCHNPIAINGIQNATQNQQPAPSLRSKLTHSNQSVRFETVAALSRLGDIEGMQELVRLSNDTRNSIRIDAVREMGNSGQTRFVEPLIQQAWTERNLLALKEILSSLDKLVPASEQPIELKSQLQHFEQAKIWMNWWQTHHSGPSTRLFTGR</sequence>
<reference evidence="2 3" key="1">
    <citation type="submission" date="2019-02" db="EMBL/GenBank/DDBJ databases">
        <title>Deep-cultivation of Planctomycetes and their phenomic and genomic characterization uncovers novel biology.</title>
        <authorList>
            <person name="Wiegand S."/>
            <person name="Jogler M."/>
            <person name="Boedeker C."/>
            <person name="Pinto D."/>
            <person name="Vollmers J."/>
            <person name="Rivas-Marin E."/>
            <person name="Kohn T."/>
            <person name="Peeters S.H."/>
            <person name="Heuer A."/>
            <person name="Rast P."/>
            <person name="Oberbeckmann S."/>
            <person name="Bunk B."/>
            <person name="Jeske O."/>
            <person name="Meyerdierks A."/>
            <person name="Storesund J.E."/>
            <person name="Kallscheuer N."/>
            <person name="Luecker S."/>
            <person name="Lage O.M."/>
            <person name="Pohl T."/>
            <person name="Merkel B.J."/>
            <person name="Hornburger P."/>
            <person name="Mueller R.-W."/>
            <person name="Bruemmer F."/>
            <person name="Labrenz M."/>
            <person name="Spormann A.M."/>
            <person name="Op den Camp H."/>
            <person name="Overmann J."/>
            <person name="Amann R."/>
            <person name="Jetten M.S.M."/>
            <person name="Mascher T."/>
            <person name="Medema M.H."/>
            <person name="Devos D.P."/>
            <person name="Kaster A.-K."/>
            <person name="Ovreas L."/>
            <person name="Rohde M."/>
            <person name="Galperin M.Y."/>
            <person name="Jogler C."/>
        </authorList>
    </citation>
    <scope>NUCLEOTIDE SEQUENCE [LARGE SCALE GENOMIC DNA]</scope>
    <source>
        <strain evidence="2 3">Pan241w</strain>
    </source>
</reference>
<gene>
    <name evidence="2" type="ORF">Pan241w_33440</name>
</gene>
<feature type="region of interest" description="Disordered" evidence="1">
    <location>
        <begin position="74"/>
        <end position="121"/>
    </location>
</feature>
<accession>A0A517RH88</accession>
<dbReference type="GO" id="GO:0016491">
    <property type="term" value="F:oxidoreductase activity"/>
    <property type="evidence" value="ECO:0007669"/>
    <property type="project" value="TreeGrafter"/>
</dbReference>
<dbReference type="SMART" id="SM00567">
    <property type="entry name" value="EZ_HEAT"/>
    <property type="match status" value="5"/>
</dbReference>
<dbReference type="InterPro" id="IPR011989">
    <property type="entry name" value="ARM-like"/>
</dbReference>
<keyword evidence="3" id="KW-1185">Reference proteome</keyword>